<dbReference type="Gene3D" id="1.25.10.10">
    <property type="entry name" value="Leucine-rich Repeat Variant"/>
    <property type="match status" value="2"/>
</dbReference>
<dbReference type="OMA" id="WVISNAV"/>
<dbReference type="InterPro" id="IPR011989">
    <property type="entry name" value="ARM-like"/>
</dbReference>
<dbReference type="Proteomes" id="UP000617544">
    <property type="component" value="Unassembled WGS sequence"/>
</dbReference>
<evidence type="ECO:0000313" key="3">
    <source>
        <dbReference type="Proteomes" id="UP000617544"/>
    </source>
</evidence>
<evidence type="ECO:0000313" key="2">
    <source>
        <dbReference type="EMBL" id="HII60508.1"/>
    </source>
</evidence>
<dbReference type="RefSeq" id="WP_010885599.1">
    <property type="nucleotide sequence ID" value="NZ_DUJN01000002.1"/>
</dbReference>
<dbReference type="InterPro" id="IPR032682">
    <property type="entry name" value="Cnd1_C"/>
</dbReference>
<sequence length="455" mass="51935">MSVYEEYMENLKGWRVRKALQIVEEDRENRISILKKALQEKDPLIKKGTLYIIKKLAMKKELGIDEVKEVIPDLIRLLDDKDETVVLQAVETINAIVTFMELPEDISTRLSEILIGIVENKPEPINEYAAEGVATLGAKIIRVARMIFSWIKNILKGKSEKKKVSALRVLKEIVVRTKDPEIMEEAFNLALDVLNDENPVVRKAALGIVEVAIDRKEYLSRESLEKASKKLDEMGEASSTKDKIDEILKGEFKKAEQPIDVEKKDYTIEIIKEMFEREQHLAVLELAKSDYKVLQLVVKLFISGDLLTKLDALWVISNAVDYLKIDDATKIIPQLKQLLTHYNPWIRSTSAKVLAGLATNYPSLMDDLIETALNLLEEKDENSVKAGLELADAFLSRLKNLGFLREVLKRLIKKDKLPKEALEFMKKYSEYIEELEPEIKKSVSMKLLDTAIGQP</sequence>
<accession>A0A832T8X0</accession>
<dbReference type="EMBL" id="DUJN01000002">
    <property type="protein sequence ID" value="HII60508.1"/>
    <property type="molecule type" value="Genomic_DNA"/>
</dbReference>
<comment type="caution">
    <text evidence="2">The sequence shown here is derived from an EMBL/GenBank/DDBJ whole genome shotgun (WGS) entry which is preliminary data.</text>
</comment>
<dbReference type="Pfam" id="PF12717">
    <property type="entry name" value="Cnd1"/>
    <property type="match status" value="1"/>
</dbReference>
<name>A0A832T8X0_PYRHR</name>
<organism evidence="2 3">
    <name type="scientific">Pyrococcus horikoshii</name>
    <dbReference type="NCBI Taxonomy" id="53953"/>
    <lineage>
        <taxon>Archaea</taxon>
        <taxon>Methanobacteriati</taxon>
        <taxon>Methanobacteriota</taxon>
        <taxon>Thermococci</taxon>
        <taxon>Thermococcales</taxon>
        <taxon>Thermococcaceae</taxon>
        <taxon>Pyrococcus</taxon>
    </lineage>
</organism>
<dbReference type="InterPro" id="IPR016024">
    <property type="entry name" value="ARM-type_fold"/>
</dbReference>
<gene>
    <name evidence="2" type="ORF">HA331_01885</name>
</gene>
<dbReference type="GeneID" id="1443839"/>
<reference evidence="2" key="1">
    <citation type="journal article" date="2020" name="bioRxiv">
        <title>A rank-normalized archaeal taxonomy based on genome phylogeny resolves widespread incomplete and uneven classifications.</title>
        <authorList>
            <person name="Rinke C."/>
            <person name="Chuvochina M."/>
            <person name="Mussig A.J."/>
            <person name="Chaumeil P.-A."/>
            <person name="Waite D.W."/>
            <person name="Whitman W.B."/>
            <person name="Parks D.H."/>
            <person name="Hugenholtz P."/>
        </authorList>
    </citation>
    <scope>NUCLEOTIDE SEQUENCE</scope>
    <source>
        <strain evidence="2">UBA8834</strain>
    </source>
</reference>
<protein>
    <recommendedName>
        <fullName evidence="1">Condensin complex subunit 1 C-terminal domain-containing protein</fullName>
    </recommendedName>
</protein>
<dbReference type="AlphaFoldDB" id="A0A832T8X0"/>
<evidence type="ECO:0000259" key="1">
    <source>
        <dbReference type="Pfam" id="PF12717"/>
    </source>
</evidence>
<proteinExistence type="predicted"/>
<dbReference type="SUPFAM" id="SSF48371">
    <property type="entry name" value="ARM repeat"/>
    <property type="match status" value="1"/>
</dbReference>
<feature type="domain" description="Condensin complex subunit 1 C-terminal" evidence="1">
    <location>
        <begin position="31"/>
        <end position="118"/>
    </location>
</feature>